<evidence type="ECO:0000256" key="10">
    <source>
        <dbReference type="ARBA" id="ARBA00023026"/>
    </source>
</evidence>
<dbReference type="VEuPathDB" id="FungiDB:CHGG_02272"/>
<dbReference type="RefSeq" id="XP_001228788.1">
    <property type="nucleotide sequence ID" value="XM_001228787.1"/>
</dbReference>
<dbReference type="GO" id="GO:0004181">
    <property type="term" value="F:metallocarboxypeptidase activity"/>
    <property type="evidence" value="ECO:0007669"/>
    <property type="project" value="InterPro"/>
</dbReference>
<keyword evidence="5" id="KW-0645">Protease</keyword>
<dbReference type="FunFam" id="3.40.630.10:FF:000084">
    <property type="entry name" value="Carboxypeptidase B2"/>
    <property type="match status" value="1"/>
</dbReference>
<comment type="cofactor">
    <cofactor evidence="1">
        <name>Zn(2+)</name>
        <dbReference type="ChEBI" id="CHEBI:29105"/>
    </cofactor>
</comment>
<protein>
    <recommendedName>
        <fullName evidence="16">Peptidase M14 domain-containing protein</fullName>
    </recommendedName>
</protein>
<comment type="caution">
    <text evidence="14">Lacks conserved residue(s) required for the propagation of feature annotation.</text>
</comment>
<keyword evidence="9" id="KW-0862">Zinc</keyword>
<name>Q2HBY2_CHAGB</name>
<dbReference type="PRINTS" id="PR00765">
    <property type="entry name" value="CRBOXYPTASEA"/>
</dbReference>
<evidence type="ECO:0000313" key="18">
    <source>
        <dbReference type="Proteomes" id="UP000001056"/>
    </source>
</evidence>
<dbReference type="Gene3D" id="3.40.630.10">
    <property type="entry name" value="Zn peptidases"/>
    <property type="match status" value="1"/>
</dbReference>
<evidence type="ECO:0000256" key="7">
    <source>
        <dbReference type="ARBA" id="ARBA00022729"/>
    </source>
</evidence>
<proteinExistence type="inferred from homology"/>
<dbReference type="AlphaFoldDB" id="Q2HBY2"/>
<dbReference type="CDD" id="cd03860">
    <property type="entry name" value="M14_CP_A-B_like"/>
    <property type="match status" value="1"/>
</dbReference>
<evidence type="ECO:0000256" key="9">
    <source>
        <dbReference type="ARBA" id="ARBA00022833"/>
    </source>
</evidence>
<dbReference type="MEROPS" id="M14.014"/>
<keyword evidence="10" id="KW-0843">Virulence</keyword>
<gene>
    <name evidence="17" type="ORF">CHGG_02272</name>
</gene>
<evidence type="ECO:0000256" key="12">
    <source>
        <dbReference type="ARBA" id="ARBA00023145"/>
    </source>
</evidence>
<accession>Q2HBY2</accession>
<sequence length="367" mass="39552">MRYSLLVSGGLLALASAASVPSSEKKSYDGYKVVRLTVGEHVAKVQNIVDRLGLTTWKGKPRANADADIVVPPSLIGAFEAEIAGMKAVTMHDDLGASIADEASFSVYAGIEHLQFLDDLHSQYLNQSQVVSAGNSLKGNAITGIHFWGKAGKGKPAVVFHGTVHAREWISTMAQVVEYLAFNLLTTSDNAEVAGFLDKYDFIFFPVVNPDGFIYTQESDRMWRKNRQTTSGSSCIGHDINRNWPYKWSTSGGASSNPCAEDFKGKAEGDAPETVVLADWLKKTQAAQGVKLFIDWHAYSQLLMTPYGYSCTALAPKNDELQSLARGAAAAIKAVNGVSFTTGTHLLHHLQGRAGSSVDYVNDVTGA</sequence>
<dbReference type="Pfam" id="PF02244">
    <property type="entry name" value="Propep_M14"/>
    <property type="match status" value="1"/>
</dbReference>
<dbReference type="InterPro" id="IPR036990">
    <property type="entry name" value="M14A-like_propep"/>
</dbReference>
<feature type="domain" description="Peptidase M14" evidence="16">
    <location>
        <begin position="101"/>
        <end position="367"/>
    </location>
</feature>
<keyword evidence="18" id="KW-1185">Reference proteome</keyword>
<feature type="signal peptide" evidence="15">
    <location>
        <begin position="1"/>
        <end position="17"/>
    </location>
</feature>
<evidence type="ECO:0000256" key="5">
    <source>
        <dbReference type="ARBA" id="ARBA00022670"/>
    </source>
</evidence>
<feature type="chain" id="PRO_5004208744" description="Peptidase M14 domain-containing protein" evidence="15">
    <location>
        <begin position="18"/>
        <end position="367"/>
    </location>
</feature>
<dbReference type="EMBL" id="CH408030">
    <property type="protein sequence ID" value="EAQ90337.1"/>
    <property type="molecule type" value="Genomic_DNA"/>
</dbReference>
<keyword evidence="11" id="KW-0482">Metalloprotease</keyword>
<evidence type="ECO:0000256" key="15">
    <source>
        <dbReference type="SAM" id="SignalP"/>
    </source>
</evidence>
<comment type="similarity">
    <text evidence="3 14">Belongs to the peptidase M14 family.</text>
</comment>
<evidence type="ECO:0000313" key="17">
    <source>
        <dbReference type="EMBL" id="EAQ90337.1"/>
    </source>
</evidence>
<dbReference type="SUPFAM" id="SSF53187">
    <property type="entry name" value="Zn-dependent exopeptidases"/>
    <property type="match status" value="1"/>
</dbReference>
<dbReference type="InterPro" id="IPR000834">
    <property type="entry name" value="Peptidase_M14"/>
</dbReference>
<keyword evidence="4" id="KW-0121">Carboxypeptidase</keyword>
<dbReference type="GO" id="GO:0008270">
    <property type="term" value="F:zinc ion binding"/>
    <property type="evidence" value="ECO:0007669"/>
    <property type="project" value="InterPro"/>
</dbReference>
<evidence type="ECO:0000256" key="13">
    <source>
        <dbReference type="ARBA" id="ARBA00023157"/>
    </source>
</evidence>
<evidence type="ECO:0000256" key="6">
    <source>
        <dbReference type="ARBA" id="ARBA00022723"/>
    </source>
</evidence>
<dbReference type="eggNOG" id="KOG2650">
    <property type="taxonomic scope" value="Eukaryota"/>
</dbReference>
<dbReference type="Gene3D" id="3.30.70.340">
    <property type="entry name" value="Metallocarboxypeptidase-like"/>
    <property type="match status" value="1"/>
</dbReference>
<reference evidence="18" key="1">
    <citation type="journal article" date="2015" name="Genome Announc.">
        <title>Draft genome sequence of the cellulolytic fungus Chaetomium globosum.</title>
        <authorList>
            <person name="Cuomo C.A."/>
            <person name="Untereiner W.A."/>
            <person name="Ma L.-J."/>
            <person name="Grabherr M."/>
            <person name="Birren B.W."/>
        </authorList>
    </citation>
    <scope>NUCLEOTIDE SEQUENCE [LARGE SCALE GENOMIC DNA]</scope>
    <source>
        <strain evidence="18">ATCC 6205 / CBS 148.51 / DSM 1962 / NBRC 6347 / NRRL 1970</strain>
    </source>
</reference>
<keyword evidence="13" id="KW-1015">Disulfide bond</keyword>
<dbReference type="OrthoDB" id="3626597at2759"/>
<evidence type="ECO:0000256" key="11">
    <source>
        <dbReference type="ARBA" id="ARBA00023049"/>
    </source>
</evidence>
<comment type="function">
    <text evidence="2">Extracellular metalloprotease that contributes to pathogenicity.</text>
</comment>
<dbReference type="OMA" id="WSYDSGI"/>
<dbReference type="SMART" id="SM00631">
    <property type="entry name" value="Zn_pept"/>
    <property type="match status" value="1"/>
</dbReference>
<evidence type="ECO:0000256" key="1">
    <source>
        <dbReference type="ARBA" id="ARBA00001947"/>
    </source>
</evidence>
<keyword evidence="12" id="KW-0865">Zymogen</keyword>
<dbReference type="GeneID" id="4388665"/>
<evidence type="ECO:0000256" key="14">
    <source>
        <dbReference type="PROSITE-ProRule" id="PRU01379"/>
    </source>
</evidence>
<dbReference type="Pfam" id="PF00246">
    <property type="entry name" value="Peptidase_M14"/>
    <property type="match status" value="1"/>
</dbReference>
<dbReference type="InterPro" id="IPR003146">
    <property type="entry name" value="M14A_act_pep"/>
</dbReference>
<dbReference type="PANTHER" id="PTHR11705">
    <property type="entry name" value="PROTEASE FAMILY M14 CARBOXYPEPTIDASE A,B"/>
    <property type="match status" value="1"/>
</dbReference>
<keyword evidence="8" id="KW-0378">Hydrolase</keyword>
<evidence type="ECO:0000259" key="16">
    <source>
        <dbReference type="PROSITE" id="PS52035"/>
    </source>
</evidence>
<evidence type="ECO:0000256" key="3">
    <source>
        <dbReference type="ARBA" id="ARBA00005988"/>
    </source>
</evidence>
<dbReference type="InParanoid" id="Q2HBY2"/>
<dbReference type="PROSITE" id="PS52035">
    <property type="entry name" value="PEPTIDASE_M14"/>
    <property type="match status" value="1"/>
</dbReference>
<evidence type="ECO:0000256" key="2">
    <source>
        <dbReference type="ARBA" id="ARBA00003091"/>
    </source>
</evidence>
<dbReference type="GO" id="GO:0006508">
    <property type="term" value="P:proteolysis"/>
    <property type="evidence" value="ECO:0007669"/>
    <property type="project" value="UniProtKB-KW"/>
</dbReference>
<dbReference type="Proteomes" id="UP000001056">
    <property type="component" value="Unassembled WGS sequence"/>
</dbReference>
<evidence type="ECO:0000256" key="8">
    <source>
        <dbReference type="ARBA" id="ARBA00022801"/>
    </source>
</evidence>
<dbReference type="SUPFAM" id="SSF54897">
    <property type="entry name" value="Protease propeptides/inhibitors"/>
    <property type="match status" value="1"/>
</dbReference>
<organism evidence="17 18">
    <name type="scientific">Chaetomium globosum (strain ATCC 6205 / CBS 148.51 / DSM 1962 / NBRC 6347 / NRRL 1970)</name>
    <name type="common">Soil fungus</name>
    <dbReference type="NCBI Taxonomy" id="306901"/>
    <lineage>
        <taxon>Eukaryota</taxon>
        <taxon>Fungi</taxon>
        <taxon>Dikarya</taxon>
        <taxon>Ascomycota</taxon>
        <taxon>Pezizomycotina</taxon>
        <taxon>Sordariomycetes</taxon>
        <taxon>Sordariomycetidae</taxon>
        <taxon>Sordariales</taxon>
        <taxon>Chaetomiaceae</taxon>
        <taxon>Chaetomium</taxon>
    </lineage>
</organism>
<evidence type="ECO:0000256" key="4">
    <source>
        <dbReference type="ARBA" id="ARBA00022645"/>
    </source>
</evidence>
<keyword evidence="7 15" id="KW-0732">Signal</keyword>
<keyword evidence="6" id="KW-0479">Metal-binding</keyword>
<dbReference type="PANTHER" id="PTHR11705:SF143">
    <property type="entry name" value="SLL0236 PROTEIN"/>
    <property type="match status" value="1"/>
</dbReference>
<dbReference type="HOGENOM" id="CLU_019326_1_1_1"/>